<comment type="caution">
    <text evidence="2">The sequence shown here is derived from an EMBL/GenBank/DDBJ whole genome shotgun (WGS) entry which is preliminary data.</text>
</comment>
<proteinExistence type="predicted"/>
<keyword evidence="1" id="KW-0732">Signal</keyword>
<feature type="chain" id="PRO_5040183498" evidence="1">
    <location>
        <begin position="21"/>
        <end position="121"/>
    </location>
</feature>
<evidence type="ECO:0000256" key="1">
    <source>
        <dbReference type="SAM" id="SignalP"/>
    </source>
</evidence>
<accession>A0A9P4TTE8</accession>
<name>A0A9P4TTE8_9PEZI</name>
<dbReference type="OrthoDB" id="5401396at2759"/>
<dbReference type="EMBL" id="MU007120">
    <property type="protein sequence ID" value="KAF2419047.1"/>
    <property type="molecule type" value="Genomic_DNA"/>
</dbReference>
<evidence type="ECO:0000313" key="2">
    <source>
        <dbReference type="EMBL" id="KAF2419047.1"/>
    </source>
</evidence>
<dbReference type="AlphaFoldDB" id="A0A9P4TTE8"/>
<keyword evidence="3" id="KW-1185">Reference proteome</keyword>
<gene>
    <name evidence="2" type="ORF">EJ08DRAFT_702864</name>
</gene>
<dbReference type="Gene3D" id="2.60.20.10">
    <property type="entry name" value="Crystallins"/>
    <property type="match status" value="1"/>
</dbReference>
<organism evidence="2 3">
    <name type="scientific">Tothia fuscella</name>
    <dbReference type="NCBI Taxonomy" id="1048955"/>
    <lineage>
        <taxon>Eukaryota</taxon>
        <taxon>Fungi</taxon>
        <taxon>Dikarya</taxon>
        <taxon>Ascomycota</taxon>
        <taxon>Pezizomycotina</taxon>
        <taxon>Dothideomycetes</taxon>
        <taxon>Pleosporomycetidae</taxon>
        <taxon>Venturiales</taxon>
        <taxon>Cylindrosympodiaceae</taxon>
        <taxon>Tothia</taxon>
    </lineage>
</organism>
<feature type="signal peptide" evidence="1">
    <location>
        <begin position="1"/>
        <end position="20"/>
    </location>
</feature>
<reference evidence="2" key="1">
    <citation type="journal article" date="2020" name="Stud. Mycol.">
        <title>101 Dothideomycetes genomes: a test case for predicting lifestyles and emergence of pathogens.</title>
        <authorList>
            <person name="Haridas S."/>
            <person name="Albert R."/>
            <person name="Binder M."/>
            <person name="Bloem J."/>
            <person name="Labutti K."/>
            <person name="Salamov A."/>
            <person name="Andreopoulos B."/>
            <person name="Baker S."/>
            <person name="Barry K."/>
            <person name="Bills G."/>
            <person name="Bluhm B."/>
            <person name="Cannon C."/>
            <person name="Castanera R."/>
            <person name="Culley D."/>
            <person name="Daum C."/>
            <person name="Ezra D."/>
            <person name="Gonzalez J."/>
            <person name="Henrissat B."/>
            <person name="Kuo A."/>
            <person name="Liang C."/>
            <person name="Lipzen A."/>
            <person name="Lutzoni F."/>
            <person name="Magnuson J."/>
            <person name="Mondo S."/>
            <person name="Nolan M."/>
            <person name="Ohm R."/>
            <person name="Pangilinan J."/>
            <person name="Park H.-J."/>
            <person name="Ramirez L."/>
            <person name="Alfaro M."/>
            <person name="Sun H."/>
            <person name="Tritt A."/>
            <person name="Yoshinaga Y."/>
            <person name="Zwiers L.-H."/>
            <person name="Turgeon B."/>
            <person name="Goodwin S."/>
            <person name="Spatafora J."/>
            <person name="Crous P."/>
            <person name="Grigoriev I."/>
        </authorList>
    </citation>
    <scope>NUCLEOTIDE SEQUENCE</scope>
    <source>
        <strain evidence="2">CBS 130266</strain>
    </source>
</reference>
<protein>
    <submittedName>
        <fullName evidence="2">Uncharacterized protein</fullName>
    </submittedName>
</protein>
<dbReference type="Proteomes" id="UP000800235">
    <property type="component" value="Unassembled WGS sequence"/>
</dbReference>
<evidence type="ECO:0000313" key="3">
    <source>
        <dbReference type="Proteomes" id="UP000800235"/>
    </source>
</evidence>
<sequence length="121" mass="13182">MLSCTKTLAILLFCGVSVLAAPQRIAPRDDTVGILFCAAAGFKDCTPLAIPNAQCYNLPSGLDNEVSSFKMPKHVGCNFFANDDCHGYSEWTTGADKDMRNIFGQQARNDFWSSIVCYTTA</sequence>